<evidence type="ECO:0000313" key="2">
    <source>
        <dbReference type="EMBL" id="AJY77121.1"/>
    </source>
</evidence>
<dbReference type="PATRIC" id="fig|1126833.4.peg.5380"/>
<name>A0A0D5NPE6_9BACL</name>
<reference evidence="3" key="2">
    <citation type="submission" date="2015-03" db="EMBL/GenBank/DDBJ databases">
        <title>Genome sequence of Paenibacillus beijingensis strain DSM 24997T.</title>
        <authorList>
            <person name="Kwak Y."/>
            <person name="Shin J.-H."/>
        </authorList>
    </citation>
    <scope>NUCLEOTIDE SEQUENCE [LARGE SCALE GENOMIC DNA]</scope>
    <source>
        <strain evidence="3">DSM 24997</strain>
    </source>
</reference>
<organism evidence="2 3">
    <name type="scientific">Paenibacillus beijingensis</name>
    <dbReference type="NCBI Taxonomy" id="1126833"/>
    <lineage>
        <taxon>Bacteria</taxon>
        <taxon>Bacillati</taxon>
        <taxon>Bacillota</taxon>
        <taxon>Bacilli</taxon>
        <taxon>Bacillales</taxon>
        <taxon>Paenibacillaceae</taxon>
        <taxon>Paenibacillus</taxon>
    </lineage>
</organism>
<dbReference type="STRING" id="1126833.VN24_24455"/>
<protein>
    <submittedName>
        <fullName evidence="2">Uncharacterized protein</fullName>
    </submittedName>
</protein>
<keyword evidence="3" id="KW-1185">Reference proteome</keyword>
<dbReference type="OrthoDB" id="2083243at2"/>
<feature type="signal peptide" evidence="1">
    <location>
        <begin position="1"/>
        <end position="28"/>
    </location>
</feature>
<evidence type="ECO:0000256" key="1">
    <source>
        <dbReference type="SAM" id="SignalP"/>
    </source>
</evidence>
<reference evidence="2 3" key="1">
    <citation type="journal article" date="2015" name="J. Biotechnol.">
        <title>Complete genome sequence of Paenibacillus beijingensis 7188(T) (=DSM 24997(T)), a novel rhizobacterium from jujube garden soil.</title>
        <authorList>
            <person name="Kwak Y."/>
            <person name="Shin J.H."/>
        </authorList>
    </citation>
    <scope>NUCLEOTIDE SEQUENCE [LARGE SCALE GENOMIC DNA]</scope>
    <source>
        <strain evidence="2 3">DSM 24997</strain>
    </source>
</reference>
<dbReference type="Proteomes" id="UP000032633">
    <property type="component" value="Chromosome"/>
</dbReference>
<accession>A0A0D5NPE6</accession>
<evidence type="ECO:0000313" key="3">
    <source>
        <dbReference type="Proteomes" id="UP000032633"/>
    </source>
</evidence>
<proteinExistence type="predicted"/>
<dbReference type="RefSeq" id="WP_045672546.1">
    <property type="nucleotide sequence ID" value="NZ_CP011058.1"/>
</dbReference>
<dbReference type="AlphaFoldDB" id="A0A0D5NPE6"/>
<feature type="chain" id="PRO_5002296739" evidence="1">
    <location>
        <begin position="29"/>
        <end position="148"/>
    </location>
</feature>
<sequence>MIKRLTAILLALHLALLGAAGAVSAAFAAPPEPLLPVQIFDVAAGKVVKTLDNNEEYQNFAKGWLASVTGLAPQVQPDEKCGYVFRVPLAASQTVKVDQNEFNVQDVFLFYCPDKPPVLLVFDTNRRPYLLSVQTDLAPFLSKVGLSR</sequence>
<dbReference type="KEGG" id="pbj:VN24_24455"/>
<dbReference type="EMBL" id="CP011058">
    <property type="protein sequence ID" value="AJY77121.1"/>
    <property type="molecule type" value="Genomic_DNA"/>
</dbReference>
<gene>
    <name evidence="2" type="ORF">VN24_24455</name>
</gene>
<keyword evidence="1" id="KW-0732">Signal</keyword>
<dbReference type="HOGENOM" id="CLU_1747844_0_0_9"/>